<comment type="similarity">
    <text evidence="2">Belongs to the strictosidine synthase family.</text>
</comment>
<evidence type="ECO:0000256" key="2">
    <source>
        <dbReference type="ARBA" id="ARBA00009191"/>
    </source>
</evidence>
<reference evidence="7" key="2">
    <citation type="submission" date="2023-05" db="EMBL/GenBank/DDBJ databases">
        <authorList>
            <person name="Schelkunov M.I."/>
        </authorList>
    </citation>
    <scope>NUCLEOTIDE SEQUENCE</scope>
    <source>
        <strain evidence="7">Hsosn_3</strain>
        <tissue evidence="7">Leaf</tissue>
    </source>
</reference>
<dbReference type="Pfam" id="PF03088">
    <property type="entry name" value="Str_synth"/>
    <property type="match status" value="1"/>
</dbReference>
<dbReference type="InterPro" id="IPR018119">
    <property type="entry name" value="Strictosidine_synth_cons-reg"/>
</dbReference>
<reference evidence="7" key="1">
    <citation type="submission" date="2023-02" db="EMBL/GenBank/DDBJ databases">
        <title>Genome of toxic invasive species Heracleum sosnowskyi carries increased number of genes despite the absence of recent whole-genome duplications.</title>
        <authorList>
            <person name="Schelkunov M."/>
            <person name="Shtratnikova V."/>
            <person name="Makarenko M."/>
            <person name="Klepikova A."/>
            <person name="Omelchenko D."/>
            <person name="Novikova G."/>
            <person name="Obukhova E."/>
            <person name="Bogdanov V."/>
            <person name="Penin A."/>
            <person name="Logacheva M."/>
        </authorList>
    </citation>
    <scope>NUCLEOTIDE SEQUENCE</scope>
    <source>
        <strain evidence="7">Hsosn_3</strain>
        <tissue evidence="7">Leaf</tissue>
    </source>
</reference>
<dbReference type="PANTHER" id="PTHR10426:SF79">
    <property type="entry name" value="PROTEIN STRICTOSIDINE SYNTHASE-LIKE 2"/>
    <property type="match status" value="1"/>
</dbReference>
<evidence type="ECO:0000313" key="7">
    <source>
        <dbReference type="EMBL" id="KAK1366026.1"/>
    </source>
</evidence>
<dbReference type="SUPFAM" id="SSF63829">
    <property type="entry name" value="Calcium-dependent phosphotriesterase"/>
    <property type="match status" value="1"/>
</dbReference>
<accession>A0AAD8HGF7</accession>
<organism evidence="7 8">
    <name type="scientific">Heracleum sosnowskyi</name>
    <dbReference type="NCBI Taxonomy" id="360622"/>
    <lineage>
        <taxon>Eukaryota</taxon>
        <taxon>Viridiplantae</taxon>
        <taxon>Streptophyta</taxon>
        <taxon>Embryophyta</taxon>
        <taxon>Tracheophyta</taxon>
        <taxon>Spermatophyta</taxon>
        <taxon>Magnoliopsida</taxon>
        <taxon>eudicotyledons</taxon>
        <taxon>Gunneridae</taxon>
        <taxon>Pentapetalae</taxon>
        <taxon>asterids</taxon>
        <taxon>campanulids</taxon>
        <taxon>Apiales</taxon>
        <taxon>Apiaceae</taxon>
        <taxon>Apioideae</taxon>
        <taxon>apioid superclade</taxon>
        <taxon>Tordylieae</taxon>
        <taxon>Tordyliinae</taxon>
        <taxon>Heracleum</taxon>
    </lineage>
</organism>
<dbReference type="Gene3D" id="2.120.10.30">
    <property type="entry name" value="TolB, C-terminal domain"/>
    <property type="match status" value="1"/>
</dbReference>
<proteinExistence type="inferred from homology"/>
<evidence type="ECO:0000259" key="6">
    <source>
        <dbReference type="Pfam" id="PF03088"/>
    </source>
</evidence>
<feature type="domain" description="Strictosidine synthase conserved region" evidence="6">
    <location>
        <begin position="147"/>
        <end position="233"/>
    </location>
</feature>
<dbReference type="GO" id="GO:0005773">
    <property type="term" value="C:vacuole"/>
    <property type="evidence" value="ECO:0007669"/>
    <property type="project" value="UniProtKB-SubCell"/>
</dbReference>
<comment type="caution">
    <text evidence="7">The sequence shown here is derived from an EMBL/GenBank/DDBJ whole genome shotgun (WGS) entry which is preliminary data.</text>
</comment>
<keyword evidence="8" id="KW-1185">Reference proteome</keyword>
<evidence type="ECO:0000256" key="4">
    <source>
        <dbReference type="ARBA" id="ARBA00022729"/>
    </source>
</evidence>
<comment type="subcellular location">
    <subcellularLocation>
        <location evidence="1">Vacuole</location>
    </subcellularLocation>
</comment>
<dbReference type="GO" id="GO:0012505">
    <property type="term" value="C:endomembrane system"/>
    <property type="evidence" value="ECO:0007669"/>
    <property type="project" value="TreeGrafter"/>
</dbReference>
<dbReference type="EMBL" id="JAUIZM010000009">
    <property type="protein sequence ID" value="KAK1366026.1"/>
    <property type="molecule type" value="Genomic_DNA"/>
</dbReference>
<evidence type="ECO:0000256" key="5">
    <source>
        <dbReference type="ARBA" id="ARBA00023180"/>
    </source>
</evidence>
<evidence type="ECO:0000256" key="3">
    <source>
        <dbReference type="ARBA" id="ARBA00022554"/>
    </source>
</evidence>
<dbReference type="GO" id="GO:0016787">
    <property type="term" value="F:hydrolase activity"/>
    <property type="evidence" value="ECO:0007669"/>
    <property type="project" value="TreeGrafter"/>
</dbReference>
<keyword evidence="5" id="KW-0325">Glycoprotein</keyword>
<dbReference type="AlphaFoldDB" id="A0AAD8HGF7"/>
<dbReference type="FunFam" id="2.120.10.30:FF:000032">
    <property type="entry name" value="Protein STRICTOSIDINE SYNTHASE-LIKE 13"/>
    <property type="match status" value="1"/>
</dbReference>
<protein>
    <submittedName>
        <fullName evidence="7">Strictosidine synthase</fullName>
    </submittedName>
</protein>
<name>A0AAD8HGF7_9APIA</name>
<dbReference type="InterPro" id="IPR011042">
    <property type="entry name" value="6-blade_b-propeller_TolB-like"/>
</dbReference>
<keyword evidence="3" id="KW-0926">Vacuole</keyword>
<evidence type="ECO:0000313" key="8">
    <source>
        <dbReference type="Proteomes" id="UP001237642"/>
    </source>
</evidence>
<keyword evidence="4" id="KW-0732">Signal</keyword>
<dbReference type="PANTHER" id="PTHR10426">
    <property type="entry name" value="STRICTOSIDINE SYNTHASE-RELATED"/>
    <property type="match status" value="1"/>
</dbReference>
<evidence type="ECO:0000256" key="1">
    <source>
        <dbReference type="ARBA" id="ARBA00004116"/>
    </source>
</evidence>
<sequence length="348" mass="38833">MRVLSIFSIHICVVSVKPKLNEVQKQSFEVIPIVDAVGPESFAFHPITGEGPYTGVSDGRIIKWNQHQRRWTNFAVTSPNREGCGGPQDQESTEDICGRPLGLRFNRRTGDLYIADAYMGLHVVGPKGGLATKLTAEAEGVPFTFLNGLDIDQRTGDVYFTDSSSVYQRRDYALVLLSEDSTGRLLKYSPKTNKTTVILKNLTYPNGVAMSRNRDFLLFAETTKSRILKLWLQPLSKAGRVEVFAQLPSYPDNIKINHYGELWVALYSTSTYSWITNYKKSSMNFDTAKELVEDGSGLAVKVSNNGTIMQVLEDKDGKVWKLASEVQEKNGCLWIGSVVMPFAVLKKT</sequence>
<gene>
    <name evidence="7" type="ORF">POM88_041587</name>
</gene>
<dbReference type="Proteomes" id="UP001237642">
    <property type="component" value="Unassembled WGS sequence"/>
</dbReference>